<dbReference type="Pfam" id="PF06912">
    <property type="entry name" value="DUF1275"/>
    <property type="match status" value="1"/>
</dbReference>
<evidence type="ECO:0000256" key="1">
    <source>
        <dbReference type="SAM" id="Phobius"/>
    </source>
</evidence>
<name>A0A9W6UG30_9PSEU</name>
<feature type="transmembrane region" description="Helical" evidence="1">
    <location>
        <begin position="20"/>
        <end position="44"/>
    </location>
</feature>
<feature type="transmembrane region" description="Helical" evidence="1">
    <location>
        <begin position="99"/>
        <end position="118"/>
    </location>
</feature>
<feature type="transmembrane region" description="Helical" evidence="1">
    <location>
        <begin position="177"/>
        <end position="198"/>
    </location>
</feature>
<reference evidence="2" key="1">
    <citation type="journal article" date="2014" name="Int. J. Syst. Evol. Microbiol.">
        <title>Complete genome sequence of Corynebacterium casei LMG S-19264T (=DSM 44701T), isolated from a smear-ripened cheese.</title>
        <authorList>
            <consortium name="US DOE Joint Genome Institute (JGI-PGF)"/>
            <person name="Walter F."/>
            <person name="Albersmeier A."/>
            <person name="Kalinowski J."/>
            <person name="Ruckert C."/>
        </authorList>
    </citation>
    <scope>NUCLEOTIDE SEQUENCE</scope>
    <source>
        <strain evidence="2">VKM Ac-1069</strain>
    </source>
</reference>
<evidence type="ECO:0000313" key="3">
    <source>
        <dbReference type="Proteomes" id="UP001143463"/>
    </source>
</evidence>
<proteinExistence type="predicted"/>
<keyword evidence="1" id="KW-0472">Membrane</keyword>
<keyword evidence="3" id="KW-1185">Reference proteome</keyword>
<feature type="transmembrane region" description="Helical" evidence="1">
    <location>
        <begin position="64"/>
        <end position="87"/>
    </location>
</feature>
<protein>
    <submittedName>
        <fullName evidence="2">Membrane protein</fullName>
    </submittedName>
</protein>
<reference evidence="2" key="2">
    <citation type="submission" date="2023-01" db="EMBL/GenBank/DDBJ databases">
        <authorList>
            <person name="Sun Q."/>
            <person name="Evtushenko L."/>
        </authorList>
    </citation>
    <scope>NUCLEOTIDE SEQUENCE</scope>
    <source>
        <strain evidence="2">VKM Ac-1069</strain>
    </source>
</reference>
<dbReference type="PANTHER" id="PTHR37314:SF4">
    <property type="entry name" value="UPF0700 TRANSMEMBRANE PROTEIN YOAK"/>
    <property type="match status" value="1"/>
</dbReference>
<feature type="transmembrane region" description="Helical" evidence="1">
    <location>
        <begin position="124"/>
        <end position="144"/>
    </location>
</feature>
<sequence>MTAGPRLLLAGERHGSLPVLLLVLTTVTGVIDAISLLTLGRVFVANMTGNVVITGFAIGGAPGFSLRTSLAVLVGFLAGATAAGFLIDRIDGRGGLLRAAVLIEWVLLAVCLVLVAVHPPVVDSAPTLATAVIAAVAMGLQNAVGRRIAVPDLTTSVVGMSMTGLVADRTHSTREAVLRRASAVLSLLLGAIVGAILVRTVGDVPAFALILVLLAGVGIAAHTLLRRGPDWEG</sequence>
<keyword evidence="1" id="KW-1133">Transmembrane helix</keyword>
<accession>A0A9W6UG30</accession>
<comment type="caution">
    <text evidence="2">The sequence shown here is derived from an EMBL/GenBank/DDBJ whole genome shotgun (WGS) entry which is preliminary data.</text>
</comment>
<dbReference type="RefSeq" id="WP_051738324.1">
    <property type="nucleotide sequence ID" value="NZ_BAAAUZ010000053.1"/>
</dbReference>
<organism evidence="2 3">
    <name type="scientific">Pseudonocardia halophobica</name>
    <dbReference type="NCBI Taxonomy" id="29401"/>
    <lineage>
        <taxon>Bacteria</taxon>
        <taxon>Bacillati</taxon>
        <taxon>Actinomycetota</taxon>
        <taxon>Actinomycetes</taxon>
        <taxon>Pseudonocardiales</taxon>
        <taxon>Pseudonocardiaceae</taxon>
        <taxon>Pseudonocardia</taxon>
    </lineage>
</organism>
<dbReference type="Proteomes" id="UP001143463">
    <property type="component" value="Unassembled WGS sequence"/>
</dbReference>
<dbReference type="PANTHER" id="PTHR37314">
    <property type="entry name" value="SLR0142 PROTEIN"/>
    <property type="match status" value="1"/>
</dbReference>
<dbReference type="EMBL" id="BSFQ01000061">
    <property type="protein sequence ID" value="GLL15966.1"/>
    <property type="molecule type" value="Genomic_DNA"/>
</dbReference>
<evidence type="ECO:0000313" key="2">
    <source>
        <dbReference type="EMBL" id="GLL15966.1"/>
    </source>
</evidence>
<keyword evidence="1" id="KW-0812">Transmembrane</keyword>
<feature type="transmembrane region" description="Helical" evidence="1">
    <location>
        <begin position="204"/>
        <end position="225"/>
    </location>
</feature>
<dbReference type="AlphaFoldDB" id="A0A9W6UG30"/>
<gene>
    <name evidence="2" type="ORF">GCM10017577_71200</name>
</gene>
<dbReference type="InterPro" id="IPR010699">
    <property type="entry name" value="DUF1275"/>
</dbReference>